<organism evidence="12 13">
    <name type="scientific">Brucella intermedia</name>
    <dbReference type="NCBI Taxonomy" id="94625"/>
    <lineage>
        <taxon>Bacteria</taxon>
        <taxon>Pseudomonadati</taxon>
        <taxon>Pseudomonadota</taxon>
        <taxon>Alphaproteobacteria</taxon>
        <taxon>Hyphomicrobiales</taxon>
        <taxon>Brucellaceae</taxon>
        <taxon>Brucella/Ochrobactrum group</taxon>
        <taxon>Brucella</taxon>
    </lineage>
</organism>
<comment type="caution">
    <text evidence="12">The sequence shown here is derived from an EMBL/GenBank/DDBJ whole genome shotgun (WGS) entry which is preliminary data.</text>
</comment>
<dbReference type="PIRSF" id="PIRSF006268">
    <property type="entry name" value="ApbE"/>
    <property type="match status" value="1"/>
</dbReference>
<evidence type="ECO:0000256" key="7">
    <source>
        <dbReference type="ARBA" id="ARBA00022842"/>
    </source>
</evidence>
<dbReference type="EMBL" id="DUMN01000375">
    <property type="protein sequence ID" value="HHV68602.1"/>
    <property type="molecule type" value="Genomic_DNA"/>
</dbReference>
<evidence type="ECO:0000256" key="9">
    <source>
        <dbReference type="ARBA" id="ARBA00048540"/>
    </source>
</evidence>
<dbReference type="Gene3D" id="3.10.520.10">
    <property type="entry name" value="ApbE-like domains"/>
    <property type="match status" value="1"/>
</dbReference>
<keyword evidence="3 10" id="KW-0285">Flavoprotein</keyword>
<protein>
    <recommendedName>
        <fullName evidence="2 10">FAD:protein FMN transferase</fullName>
        <ecNumber evidence="1 10">2.7.1.180</ecNumber>
    </recommendedName>
    <alternativeName>
        <fullName evidence="8 10">Flavin transferase</fullName>
    </alternativeName>
</protein>
<dbReference type="InterPro" id="IPR024932">
    <property type="entry name" value="ApbE"/>
</dbReference>
<dbReference type="PANTHER" id="PTHR30040">
    <property type="entry name" value="THIAMINE BIOSYNTHESIS LIPOPROTEIN APBE"/>
    <property type="match status" value="1"/>
</dbReference>
<evidence type="ECO:0000256" key="5">
    <source>
        <dbReference type="ARBA" id="ARBA00022723"/>
    </source>
</evidence>
<comment type="cofactor">
    <cofactor evidence="11">
        <name>Mg(2+)</name>
        <dbReference type="ChEBI" id="CHEBI:18420"/>
    </cofactor>
    <cofactor evidence="11">
        <name>Mn(2+)</name>
        <dbReference type="ChEBI" id="CHEBI:29035"/>
    </cofactor>
    <text evidence="11">Magnesium. Can also use manganese.</text>
</comment>
<evidence type="ECO:0000256" key="8">
    <source>
        <dbReference type="ARBA" id="ARBA00031306"/>
    </source>
</evidence>
<dbReference type="SUPFAM" id="SSF143631">
    <property type="entry name" value="ApbE-like"/>
    <property type="match status" value="1"/>
</dbReference>
<dbReference type="AlphaFoldDB" id="A0A7V6U0B5"/>
<feature type="binding site" evidence="11">
    <location>
        <position position="156"/>
    </location>
    <ligand>
        <name>Mg(2+)</name>
        <dbReference type="ChEBI" id="CHEBI:18420"/>
    </ligand>
</feature>
<evidence type="ECO:0000256" key="11">
    <source>
        <dbReference type="PIRSR" id="PIRSR006268-2"/>
    </source>
</evidence>
<dbReference type="Proteomes" id="UP000551563">
    <property type="component" value="Unassembled WGS sequence"/>
</dbReference>
<evidence type="ECO:0000256" key="10">
    <source>
        <dbReference type="PIRNR" id="PIRNR006268"/>
    </source>
</evidence>
<keyword evidence="4 10" id="KW-0808">Transferase</keyword>
<evidence type="ECO:0000256" key="2">
    <source>
        <dbReference type="ARBA" id="ARBA00016337"/>
    </source>
</evidence>
<accession>A0A7V6U0B5</accession>
<feature type="binding site" evidence="11">
    <location>
        <position position="274"/>
    </location>
    <ligand>
        <name>Mg(2+)</name>
        <dbReference type="ChEBI" id="CHEBI:18420"/>
    </ligand>
</feature>
<dbReference type="PANTHER" id="PTHR30040:SF2">
    <property type="entry name" value="FAD:PROTEIN FMN TRANSFERASE"/>
    <property type="match status" value="1"/>
</dbReference>
<evidence type="ECO:0000256" key="6">
    <source>
        <dbReference type="ARBA" id="ARBA00022827"/>
    </source>
</evidence>
<name>A0A7V6U0B5_9HYPH</name>
<dbReference type="EC" id="2.7.1.180" evidence="1 10"/>
<keyword evidence="5 10" id="KW-0479">Metal-binding</keyword>
<keyword evidence="6 10" id="KW-0274">FAD</keyword>
<evidence type="ECO:0000313" key="13">
    <source>
        <dbReference type="Proteomes" id="UP000551563"/>
    </source>
</evidence>
<dbReference type="Pfam" id="PF02424">
    <property type="entry name" value="ApbE"/>
    <property type="match status" value="1"/>
</dbReference>
<evidence type="ECO:0000256" key="3">
    <source>
        <dbReference type="ARBA" id="ARBA00022630"/>
    </source>
</evidence>
<evidence type="ECO:0000313" key="12">
    <source>
        <dbReference type="EMBL" id="HHV68602.1"/>
    </source>
</evidence>
<dbReference type="InterPro" id="IPR003374">
    <property type="entry name" value="ApbE-like_sf"/>
</dbReference>
<evidence type="ECO:0000256" key="1">
    <source>
        <dbReference type="ARBA" id="ARBA00011955"/>
    </source>
</evidence>
<dbReference type="GO" id="GO:0046872">
    <property type="term" value="F:metal ion binding"/>
    <property type="evidence" value="ECO:0007669"/>
    <property type="project" value="UniProtKB-UniRule"/>
</dbReference>
<reference evidence="12 13" key="1">
    <citation type="journal article" date="2020" name="Biotechnol. Biofuels">
        <title>New insights from the biogas microbiome by comprehensive genome-resolved metagenomics of nearly 1600 species originating from multiple anaerobic digesters.</title>
        <authorList>
            <person name="Campanaro S."/>
            <person name="Treu L."/>
            <person name="Rodriguez-R L.M."/>
            <person name="Kovalovszki A."/>
            <person name="Ziels R.M."/>
            <person name="Maus I."/>
            <person name="Zhu X."/>
            <person name="Kougias P.G."/>
            <person name="Basile A."/>
            <person name="Luo G."/>
            <person name="Schluter A."/>
            <person name="Konstantinidis K.T."/>
            <person name="Angelidaki I."/>
        </authorList>
    </citation>
    <scope>NUCLEOTIDE SEQUENCE [LARGE SCALE GENOMIC DNA]</scope>
    <source>
        <strain evidence="12">AS04akNAM_66</strain>
    </source>
</reference>
<evidence type="ECO:0000256" key="4">
    <source>
        <dbReference type="ARBA" id="ARBA00022679"/>
    </source>
</evidence>
<sequence length="358" mass="38602">MSKTSTEMQRHALSGPTMGTRWSALFYQAAGFDPQSVRAALQAAVDAVDMQMSTWKPESNLMQVNAAPVGHWIKVPQQLLDVLRLALDIGRASGGAFDIGMGDAVSAWGFGASEAVPEQMRAALERERRPAHDVLELDVELGMVRKSAPITLDLNGIAKGYGVDRLAETLLSFGISSSLVGIDGEMRALGLRPDGSPWSIAVEAPDYDRRAAHSVLALQDASVATSGDYRHWINVNDYRLSHTMDPLRGAPVMEPPASVTIVTRTCAEADAWATALMVLGSKTGAVLARRLSFNVLFLLRAAGTTIRCEAVGDLFTSSNSGVPRRPLADLGGDSQRPKRIEDDSDVNQLLEQCTLNRF</sequence>
<feature type="binding site" evidence="11">
    <location>
        <position position="270"/>
    </location>
    <ligand>
        <name>Mg(2+)</name>
        <dbReference type="ChEBI" id="CHEBI:18420"/>
    </ligand>
</feature>
<comment type="similarity">
    <text evidence="10">Belongs to the ApbE family.</text>
</comment>
<keyword evidence="7 10" id="KW-0460">Magnesium</keyword>
<gene>
    <name evidence="12" type="ORF">GXX48_13285</name>
</gene>
<comment type="catalytic activity">
    <reaction evidence="9 10">
        <text>L-threonyl-[protein] + FAD = FMN-L-threonyl-[protein] + AMP + H(+)</text>
        <dbReference type="Rhea" id="RHEA:36847"/>
        <dbReference type="Rhea" id="RHEA-COMP:11060"/>
        <dbReference type="Rhea" id="RHEA-COMP:11061"/>
        <dbReference type="ChEBI" id="CHEBI:15378"/>
        <dbReference type="ChEBI" id="CHEBI:30013"/>
        <dbReference type="ChEBI" id="CHEBI:57692"/>
        <dbReference type="ChEBI" id="CHEBI:74257"/>
        <dbReference type="ChEBI" id="CHEBI:456215"/>
        <dbReference type="EC" id="2.7.1.180"/>
    </reaction>
</comment>
<dbReference type="GO" id="GO:0016740">
    <property type="term" value="F:transferase activity"/>
    <property type="evidence" value="ECO:0007669"/>
    <property type="project" value="UniProtKB-UniRule"/>
</dbReference>
<proteinExistence type="inferred from homology"/>